<evidence type="ECO:0008006" key="3">
    <source>
        <dbReference type="Google" id="ProtNLM"/>
    </source>
</evidence>
<organism evidence="1 2">
    <name type="scientific">Cordylochernes scorpioides</name>
    <dbReference type="NCBI Taxonomy" id="51811"/>
    <lineage>
        <taxon>Eukaryota</taxon>
        <taxon>Metazoa</taxon>
        <taxon>Ecdysozoa</taxon>
        <taxon>Arthropoda</taxon>
        <taxon>Chelicerata</taxon>
        <taxon>Arachnida</taxon>
        <taxon>Pseudoscorpiones</taxon>
        <taxon>Cheliferoidea</taxon>
        <taxon>Chernetidae</taxon>
        <taxon>Cordylochernes</taxon>
    </lineage>
</organism>
<dbReference type="InterPro" id="IPR013783">
    <property type="entry name" value="Ig-like_fold"/>
</dbReference>
<dbReference type="EMBL" id="CP092863">
    <property type="protein sequence ID" value="UYV61703.1"/>
    <property type="molecule type" value="Genomic_DNA"/>
</dbReference>
<reference evidence="1 2" key="1">
    <citation type="submission" date="2022-01" db="EMBL/GenBank/DDBJ databases">
        <title>A chromosomal length assembly of Cordylochernes scorpioides.</title>
        <authorList>
            <person name="Zeh D."/>
            <person name="Zeh J."/>
        </authorList>
    </citation>
    <scope>NUCLEOTIDE SEQUENCE [LARGE SCALE GENOMIC DNA]</scope>
    <source>
        <strain evidence="1">IN4F17</strain>
        <tissue evidence="1">Whole Body</tissue>
    </source>
</reference>
<proteinExistence type="predicted"/>
<dbReference type="Proteomes" id="UP001235939">
    <property type="component" value="Chromosome 01"/>
</dbReference>
<sequence>MLVHKPKWEVRNVDKDNIPIRYRRRNLVGTACTTLMRANSPKRVALLNPNVSAAVPRLEFIEEPPDFLEFYNDTGGAVRCAARGEGSVSVRWVLAADGSPAGPVPALRQPLPDGTLTFPPFTSTAYRPDFHATAYRCIVRSPLGAIASRDLHVRARVLDRLRILPIKKMDQRTCIKFCVKNEIKCADAFRMLTVAYREVTLDRSNVYRWYKMFTEGGEDVNDEERAGRPSTSTTDEKINEVENMILANRRITVREVAEDLNISIGSCHSIFFNDLGMRRVTSKFVPKLLNCDQKQHRMNIANEKLDSVRDDPNLLQRVITGDEAWVYGNDVETKAQSSQWKLPHEPRPKKARQVRSNVKVLLTVFFDCRGVVHHEFLPQGRTVNKEYYLQVMRNLREAIRQKRSDLWMNKNWLLHHDNAPAHTSLLVRDSLAENNTLMIPQPPYSPDLAPCDFFLFPKLKRPMKGRRYATLDEIKTASKEELKKILKNDFLKCFEDWKNRWHKCIISDGDYFEGDKIEIHE</sequence>
<gene>
    <name evidence="1" type="ORF">LAZ67_1006034</name>
</gene>
<dbReference type="PANTHER" id="PTHR46060">
    <property type="entry name" value="MARINER MOS1 TRANSPOSASE-LIKE PROTEIN"/>
    <property type="match status" value="1"/>
</dbReference>
<dbReference type="Pfam" id="PF01359">
    <property type="entry name" value="Transposase_1"/>
    <property type="match status" value="1"/>
</dbReference>
<dbReference type="Gene3D" id="3.30.420.10">
    <property type="entry name" value="Ribonuclease H-like superfamily/Ribonuclease H"/>
    <property type="match status" value="1"/>
</dbReference>
<dbReference type="Gene3D" id="2.60.40.10">
    <property type="entry name" value="Immunoglobulins"/>
    <property type="match status" value="1"/>
</dbReference>
<accession>A0ABY6JZY2</accession>
<name>A0ABY6JZY2_9ARAC</name>
<evidence type="ECO:0000313" key="1">
    <source>
        <dbReference type="EMBL" id="UYV61703.1"/>
    </source>
</evidence>
<dbReference type="InterPro" id="IPR036397">
    <property type="entry name" value="RNaseH_sf"/>
</dbReference>
<dbReference type="InterPro" id="IPR052709">
    <property type="entry name" value="Transposase-MT_Hybrid"/>
</dbReference>
<keyword evidence="2" id="KW-1185">Reference proteome</keyword>
<dbReference type="InterPro" id="IPR001888">
    <property type="entry name" value="Transposase_1"/>
</dbReference>
<evidence type="ECO:0000313" key="2">
    <source>
        <dbReference type="Proteomes" id="UP001235939"/>
    </source>
</evidence>
<protein>
    <recommendedName>
        <fullName evidence="3">Transposase</fullName>
    </recommendedName>
</protein>
<dbReference type="Gene3D" id="1.10.10.1450">
    <property type="match status" value="1"/>
</dbReference>
<dbReference type="PANTHER" id="PTHR46060:SF1">
    <property type="entry name" value="MARINER MOS1 TRANSPOSASE-LIKE PROTEIN"/>
    <property type="match status" value="1"/>
</dbReference>